<dbReference type="SUPFAM" id="SSF52980">
    <property type="entry name" value="Restriction endonuclease-like"/>
    <property type="match status" value="1"/>
</dbReference>
<dbReference type="AlphaFoldDB" id="A0AAJ1Z5R5"/>
<evidence type="ECO:0000313" key="1">
    <source>
        <dbReference type="EMBL" id="MDR4329269.1"/>
    </source>
</evidence>
<organism evidence="1 2">
    <name type="scientific">Bacillus pseudomycoides</name>
    <dbReference type="NCBI Taxonomy" id="64104"/>
    <lineage>
        <taxon>Bacteria</taxon>
        <taxon>Bacillati</taxon>
        <taxon>Bacillota</taxon>
        <taxon>Bacilli</taxon>
        <taxon>Bacillales</taxon>
        <taxon>Bacillaceae</taxon>
        <taxon>Bacillus</taxon>
        <taxon>Bacillus cereus group</taxon>
    </lineage>
</organism>
<evidence type="ECO:0000313" key="2">
    <source>
        <dbReference type="Proteomes" id="UP001248134"/>
    </source>
</evidence>
<dbReference type="InterPro" id="IPR011856">
    <property type="entry name" value="tRNA_endonuc-like_dom_sf"/>
</dbReference>
<comment type="caution">
    <text evidence="1">The sequence shown here is derived from an EMBL/GenBank/DDBJ whole genome shotgun (WGS) entry which is preliminary data.</text>
</comment>
<dbReference type="RefSeq" id="WP_309440493.1">
    <property type="nucleotide sequence ID" value="NZ_VLYX01000056.1"/>
</dbReference>
<dbReference type="EMBL" id="VLYX01000056">
    <property type="protein sequence ID" value="MDR4329269.1"/>
    <property type="molecule type" value="Genomic_DNA"/>
</dbReference>
<name>A0AAJ1Z5R5_9BACI</name>
<reference evidence="1" key="1">
    <citation type="submission" date="2019-07" db="EMBL/GenBank/DDBJ databases">
        <title>Phylogenomic Reclassification of ATCC Bacillus Strains and Various Taxa within the Genus Bacillus.</title>
        <authorList>
            <person name="Riojas M.A."/>
            <person name="Frank A.M."/>
            <person name="Fenn S.L."/>
            <person name="King S.P."/>
            <person name="Brower S.M."/>
            <person name="Hazbon M.H."/>
        </authorList>
    </citation>
    <scope>NUCLEOTIDE SEQUENCE</scope>
    <source>
        <strain evidence="1">NR-12239</strain>
    </source>
</reference>
<gene>
    <name evidence="1" type="ORF">FOS08_26410</name>
</gene>
<evidence type="ECO:0008006" key="3">
    <source>
        <dbReference type="Google" id="ProtNLM"/>
    </source>
</evidence>
<dbReference type="Gene3D" id="3.40.1350.10">
    <property type="match status" value="1"/>
</dbReference>
<sequence>MAELANLTDSSFKQWKFYKYENLLKKPQEFRDFIIKEMDIEDIYSIIKIIKSSGICVDIHGLKKHQSLFEEIIKDIQDKYGDESEKILMDLVEQQKVFESLFLFLEQLKKHFFTNIAKVPTEYEVVTYLISLEIFLSQCFDRGSNIPEARIQKRYPYVIDVKSQSSINKHSLYNTAYEGAIESSGMILKYFIFNKSPFKGVKRNISPLIAKVTTAHIDFCHIWINLNNILELWKYSDVEMEGRFDQEETKMLMKPLNRWLELNNLISNERFINLRNSWMMNKESEFMLDNPSIDFMDYTAIKKYENEKEQLTNSFVGLYFGSTELSEEINGIKLQQWIQAYHLLIHEAKSFLQRRNKNQMHNLNLNKLFICKKEEDWVRFFVRHEFSKEDAKVIIEFFTFNRQSEDLVDCPFIKVDDYLVMLPTMMAHSDAARALASNFLSKNINLSFKGTGFEKRIKARFNLTGINAKMLYKKTKGTEYECDIAFVLDNELFFVECKSHVQPYTTRQHCHLLSKLKDNAHQLNRIATYFSENINVVIEQLGLESDFVPTRINKLVLTTSMIGQPLYIDDCYIIDESSLTRFLDRCPPSVQQFGRKEFAEVYSQKFDIYKGVITAEKLRSLLEMPPQIEIIQNLFGERTFKVPFINLEITHLQLIMDTVHIGGPLGEFQEKLLKEHFNISEELLKNNVIV</sequence>
<accession>A0AAJ1Z5R5</accession>
<proteinExistence type="predicted"/>
<dbReference type="Proteomes" id="UP001248134">
    <property type="component" value="Unassembled WGS sequence"/>
</dbReference>
<dbReference type="InterPro" id="IPR011335">
    <property type="entry name" value="Restrct_endonuc-II-like"/>
</dbReference>
<dbReference type="GO" id="GO:0003676">
    <property type="term" value="F:nucleic acid binding"/>
    <property type="evidence" value="ECO:0007669"/>
    <property type="project" value="InterPro"/>
</dbReference>
<protein>
    <recommendedName>
        <fullName evidence="3">NERD domain-containing protein</fullName>
    </recommendedName>
</protein>